<keyword evidence="2" id="KW-1185">Reference proteome</keyword>
<dbReference type="Proteomes" id="UP000427281">
    <property type="component" value="Chromosome"/>
</dbReference>
<organism evidence="1 2">
    <name type="scientific">Gimesia benthica</name>
    <dbReference type="NCBI Taxonomy" id="2608982"/>
    <lineage>
        <taxon>Bacteria</taxon>
        <taxon>Pseudomonadati</taxon>
        <taxon>Planctomycetota</taxon>
        <taxon>Planctomycetia</taxon>
        <taxon>Planctomycetales</taxon>
        <taxon>Planctomycetaceae</taxon>
        <taxon>Gimesia</taxon>
    </lineage>
</organism>
<accession>A0A6I6A8T1</accession>
<gene>
    <name evidence="1" type="ORF">F1728_06640</name>
</gene>
<reference evidence="1 2" key="1">
    <citation type="submission" date="2019-09" db="EMBL/GenBank/DDBJ databases">
        <title>Gimesia benthica sp. nov., a novel bacterium isolated from deep-sea water of the Northwest Indian Ocean.</title>
        <authorList>
            <person name="Dai X."/>
        </authorList>
    </citation>
    <scope>NUCLEOTIDE SEQUENCE [LARGE SCALE GENOMIC DNA]</scope>
    <source>
        <strain evidence="1 2">E7</strain>
    </source>
</reference>
<sequence length="101" mass="11336">MSIYVTQNDNRIEVHSSEGGRLILTIGEAQSFRDSVGTAFSPATMDVEQHRTPKRISINGRSISILPEDSDELIFDLDTLLHKSRMVKSVDIADDWINEGF</sequence>
<evidence type="ECO:0000313" key="1">
    <source>
        <dbReference type="EMBL" id="QGQ22370.1"/>
    </source>
</evidence>
<dbReference type="KEGG" id="gim:F1728_06640"/>
<name>A0A6I6A8T1_9PLAN</name>
<protein>
    <submittedName>
        <fullName evidence="1">Uncharacterized protein</fullName>
    </submittedName>
</protein>
<dbReference type="AlphaFoldDB" id="A0A6I6A8T1"/>
<dbReference type="EMBL" id="CP043930">
    <property type="protein sequence ID" value="QGQ22370.1"/>
    <property type="molecule type" value="Genomic_DNA"/>
</dbReference>
<dbReference type="RefSeq" id="WP_155363451.1">
    <property type="nucleotide sequence ID" value="NZ_CP043930.1"/>
</dbReference>
<evidence type="ECO:0000313" key="2">
    <source>
        <dbReference type="Proteomes" id="UP000427281"/>
    </source>
</evidence>
<proteinExistence type="predicted"/>